<evidence type="ECO:0000256" key="1">
    <source>
        <dbReference type="ARBA" id="ARBA00000085"/>
    </source>
</evidence>
<reference evidence="13" key="1">
    <citation type="submission" date="2016-04" db="EMBL/GenBank/DDBJ databases">
        <authorList>
            <person name="Evans L.H."/>
            <person name="Alamgir A."/>
            <person name="Owens N."/>
            <person name="Weber N.D."/>
            <person name="Virtaneva K."/>
            <person name="Barbian K."/>
            <person name="Babar A."/>
            <person name="Rosenke K."/>
        </authorList>
    </citation>
    <scope>NUCLEOTIDE SEQUENCE</scope>
    <source>
        <strain evidence="13">86</strain>
    </source>
</reference>
<dbReference type="PANTHER" id="PTHR45339">
    <property type="entry name" value="HYBRID SIGNAL TRANSDUCTION HISTIDINE KINASE J"/>
    <property type="match status" value="1"/>
</dbReference>
<dbReference type="Pfam" id="PF02518">
    <property type="entry name" value="HATPase_c"/>
    <property type="match status" value="1"/>
</dbReference>
<dbReference type="CDD" id="cd16922">
    <property type="entry name" value="HATPase_EvgS-ArcB-TorS-like"/>
    <property type="match status" value="1"/>
</dbReference>
<name>A0A212JPE1_9DELT</name>
<dbReference type="EC" id="2.7.13.3" evidence="3"/>
<dbReference type="EMBL" id="FLUQ01000001">
    <property type="protein sequence ID" value="SBW01260.1"/>
    <property type="molecule type" value="Genomic_DNA"/>
</dbReference>
<keyword evidence="4 8" id="KW-0597">Phosphoprotein</keyword>
<dbReference type="InterPro" id="IPR003660">
    <property type="entry name" value="HAMP_dom"/>
</dbReference>
<evidence type="ECO:0000259" key="11">
    <source>
        <dbReference type="PROSITE" id="PS50110"/>
    </source>
</evidence>
<evidence type="ECO:0000256" key="6">
    <source>
        <dbReference type="ARBA" id="ARBA00022777"/>
    </source>
</evidence>
<dbReference type="InterPro" id="IPR004358">
    <property type="entry name" value="Sig_transdc_His_kin-like_C"/>
</dbReference>
<sequence>MEQFYIVLLLMVDTPYRPEKTAPLSGGGNGRDGTREFSVKQPLSLRVKLPLFILTAVLVTFSVSTAFVLHTSRSVISYVKSSRIEDAAHAVGHGISLQIQRAGRDMVMTASLPNVLEAIELPPNPPKGSGDDAARIAVSALLGRVKLAYGYYDTFFLVNDKGQPLAGVYDLSHDLTSGRGAERLQAFLTKNTFAVAPPVRSKTTGETILPAGLKLVYNGRSGALVGALQLAKMTRESLREATRPGILPLVVAQDGDNLTVIGNSSRDELHLTAGPWFREIQTRVAGSITIPLNGEKKTMGFYHIPQTDLYAIVIADESYMLSYEADIRGATIAANILAALLAVGCVCFFVFPVTRDILRLSLFAKGVTEGRQGIATGVARNDELGNLSDSLDQMVGTLTEMVVRSETATKAKSEFLARMSHEIRTPMNGIIGMTYLAMRANPDARQMDYLRRIDNAAKTLLGVINDILDFSKMEAEKMEINNSSFRLSRILWSIYDMLALKCEEKGITLDFAMADDVPDIIESDPLRLAQICINLCSNAVKFTESGGVTLSVSLKSREGDDLLLLFAVKDTGIGIPAKEQERIFDSFSQADGSTTRKYGGTGLGLAISKSLARMMGGDVGVESEPGKGSTFFFTIRAKVGSEADLADEENAPALREQTPLPELTVLLAEDNEINQEIALEILRDMGVAVTLAVNGADAVEKWEAGPYDLILMDIQMPVMDGLTAASRIRSSGAPRSKTVPIIAMTANAMSGDREKSLEAGMDDHITKPLDISELRSALALWGTVAKAETAAS</sequence>
<evidence type="ECO:0000256" key="2">
    <source>
        <dbReference type="ARBA" id="ARBA00004370"/>
    </source>
</evidence>
<dbReference type="InterPro" id="IPR036890">
    <property type="entry name" value="HATPase_C_sf"/>
</dbReference>
<proteinExistence type="predicted"/>
<feature type="domain" description="Response regulatory" evidence="11">
    <location>
        <begin position="664"/>
        <end position="782"/>
    </location>
</feature>
<feature type="transmembrane region" description="Helical" evidence="9">
    <location>
        <begin position="330"/>
        <end position="351"/>
    </location>
</feature>
<dbReference type="CDD" id="cd17546">
    <property type="entry name" value="REC_hyHK_CKI1_RcsC-like"/>
    <property type="match status" value="1"/>
</dbReference>
<dbReference type="FunFam" id="3.30.565.10:FF:000010">
    <property type="entry name" value="Sensor histidine kinase RcsC"/>
    <property type="match status" value="1"/>
</dbReference>
<keyword evidence="7" id="KW-0902">Two-component regulatory system</keyword>
<evidence type="ECO:0000256" key="3">
    <source>
        <dbReference type="ARBA" id="ARBA00012438"/>
    </source>
</evidence>
<feature type="domain" description="HAMP" evidence="12">
    <location>
        <begin position="351"/>
        <end position="403"/>
    </location>
</feature>
<dbReference type="CDD" id="cd18773">
    <property type="entry name" value="PDC1_HK_sensor"/>
    <property type="match status" value="1"/>
</dbReference>
<feature type="transmembrane region" description="Helical" evidence="9">
    <location>
        <begin position="49"/>
        <end position="69"/>
    </location>
</feature>
<dbReference type="Gene3D" id="1.10.287.130">
    <property type="match status" value="1"/>
</dbReference>
<gene>
    <name evidence="13" type="ORF">KL86DPRO_11927</name>
</gene>
<evidence type="ECO:0000256" key="7">
    <source>
        <dbReference type="ARBA" id="ARBA00023012"/>
    </source>
</evidence>
<dbReference type="Pfam" id="PF00072">
    <property type="entry name" value="Response_reg"/>
    <property type="match status" value="1"/>
</dbReference>
<accession>A0A212JPE1</accession>
<dbReference type="InterPro" id="IPR003594">
    <property type="entry name" value="HATPase_dom"/>
</dbReference>
<dbReference type="Gene3D" id="3.40.50.2300">
    <property type="match status" value="1"/>
</dbReference>
<evidence type="ECO:0000256" key="5">
    <source>
        <dbReference type="ARBA" id="ARBA00022679"/>
    </source>
</evidence>
<comment type="subcellular location">
    <subcellularLocation>
        <location evidence="2">Membrane</location>
    </subcellularLocation>
</comment>
<dbReference type="InterPro" id="IPR005467">
    <property type="entry name" value="His_kinase_dom"/>
</dbReference>
<dbReference type="PROSITE" id="PS50885">
    <property type="entry name" value="HAMP"/>
    <property type="match status" value="1"/>
</dbReference>
<dbReference type="SMART" id="SM00387">
    <property type="entry name" value="HATPase_c"/>
    <property type="match status" value="1"/>
</dbReference>
<dbReference type="InterPro" id="IPR036097">
    <property type="entry name" value="HisK_dim/P_sf"/>
</dbReference>
<protein>
    <recommendedName>
        <fullName evidence="3">histidine kinase</fullName>
        <ecNumber evidence="3">2.7.13.3</ecNumber>
    </recommendedName>
</protein>
<dbReference type="CDD" id="cd00082">
    <property type="entry name" value="HisKA"/>
    <property type="match status" value="1"/>
</dbReference>
<dbReference type="CDD" id="cd06225">
    <property type="entry name" value="HAMP"/>
    <property type="match status" value="1"/>
</dbReference>
<evidence type="ECO:0000313" key="13">
    <source>
        <dbReference type="EMBL" id="SBW01260.1"/>
    </source>
</evidence>
<keyword evidence="6 13" id="KW-0418">Kinase</keyword>
<feature type="modified residue" description="4-aspartylphosphate" evidence="8">
    <location>
        <position position="713"/>
    </location>
</feature>
<keyword evidence="9" id="KW-0812">Transmembrane</keyword>
<dbReference type="PRINTS" id="PR00344">
    <property type="entry name" value="BCTRLSENSOR"/>
</dbReference>
<dbReference type="GO" id="GO:0016020">
    <property type="term" value="C:membrane"/>
    <property type="evidence" value="ECO:0007669"/>
    <property type="project" value="UniProtKB-SubCell"/>
</dbReference>
<dbReference type="InterPro" id="IPR003661">
    <property type="entry name" value="HisK_dim/P_dom"/>
</dbReference>
<dbReference type="InterPro" id="IPR011006">
    <property type="entry name" value="CheY-like_superfamily"/>
</dbReference>
<keyword evidence="9" id="KW-1133">Transmembrane helix</keyword>
<dbReference type="SUPFAM" id="SSF52172">
    <property type="entry name" value="CheY-like"/>
    <property type="match status" value="1"/>
</dbReference>
<evidence type="ECO:0000256" key="8">
    <source>
        <dbReference type="PROSITE-ProRule" id="PRU00169"/>
    </source>
</evidence>
<dbReference type="PANTHER" id="PTHR45339:SF1">
    <property type="entry name" value="HYBRID SIGNAL TRANSDUCTION HISTIDINE KINASE J"/>
    <property type="match status" value="1"/>
</dbReference>
<dbReference type="PROSITE" id="PS50110">
    <property type="entry name" value="RESPONSE_REGULATORY"/>
    <property type="match status" value="1"/>
</dbReference>
<comment type="catalytic activity">
    <reaction evidence="1">
        <text>ATP + protein L-histidine = ADP + protein N-phospho-L-histidine.</text>
        <dbReference type="EC" id="2.7.13.3"/>
    </reaction>
</comment>
<organism evidence="13">
    <name type="scientific">uncultured delta proteobacterium</name>
    <dbReference type="NCBI Taxonomy" id="34034"/>
    <lineage>
        <taxon>Bacteria</taxon>
        <taxon>Deltaproteobacteria</taxon>
        <taxon>environmental samples</taxon>
    </lineage>
</organism>
<keyword evidence="9" id="KW-0472">Membrane</keyword>
<dbReference type="GO" id="GO:0000155">
    <property type="term" value="F:phosphorelay sensor kinase activity"/>
    <property type="evidence" value="ECO:0007669"/>
    <property type="project" value="InterPro"/>
</dbReference>
<keyword evidence="5 13" id="KW-0808">Transferase</keyword>
<dbReference type="PROSITE" id="PS50109">
    <property type="entry name" value="HIS_KIN"/>
    <property type="match status" value="1"/>
</dbReference>
<dbReference type="InterPro" id="IPR001789">
    <property type="entry name" value="Sig_transdc_resp-reg_receiver"/>
</dbReference>
<dbReference type="AlphaFoldDB" id="A0A212JPE1"/>
<dbReference type="Pfam" id="PF00512">
    <property type="entry name" value="HisKA"/>
    <property type="match status" value="1"/>
</dbReference>
<dbReference type="SMART" id="SM00388">
    <property type="entry name" value="HisKA"/>
    <property type="match status" value="1"/>
</dbReference>
<dbReference type="SUPFAM" id="SSF47384">
    <property type="entry name" value="Homodimeric domain of signal transducing histidine kinase"/>
    <property type="match status" value="1"/>
</dbReference>
<dbReference type="SUPFAM" id="SSF55874">
    <property type="entry name" value="ATPase domain of HSP90 chaperone/DNA topoisomerase II/histidine kinase"/>
    <property type="match status" value="1"/>
</dbReference>
<evidence type="ECO:0000259" key="10">
    <source>
        <dbReference type="PROSITE" id="PS50109"/>
    </source>
</evidence>
<dbReference type="Gene3D" id="3.30.565.10">
    <property type="entry name" value="Histidine kinase-like ATPase, C-terminal domain"/>
    <property type="match status" value="1"/>
</dbReference>
<dbReference type="SMART" id="SM00448">
    <property type="entry name" value="REC"/>
    <property type="match status" value="1"/>
</dbReference>
<feature type="domain" description="Histidine kinase" evidence="10">
    <location>
        <begin position="418"/>
        <end position="639"/>
    </location>
</feature>
<evidence type="ECO:0000259" key="12">
    <source>
        <dbReference type="PROSITE" id="PS50885"/>
    </source>
</evidence>
<evidence type="ECO:0000256" key="4">
    <source>
        <dbReference type="ARBA" id="ARBA00022553"/>
    </source>
</evidence>
<dbReference type="Gene3D" id="6.10.340.10">
    <property type="match status" value="1"/>
</dbReference>
<evidence type="ECO:0000256" key="9">
    <source>
        <dbReference type="SAM" id="Phobius"/>
    </source>
</evidence>